<feature type="transmembrane region" description="Helical" evidence="1">
    <location>
        <begin position="12"/>
        <end position="30"/>
    </location>
</feature>
<sequence length="161" mass="17377">MNSLLNVARIKAFILLIVRVSTVLGCGVMPHGQGILGQLMVQIGYDPLECKGLTVNPPTDMDIDANMLPHCLVVGSTVTALCATEMMKNCMINTNMRIAAIPTNHTSIAETITTTNIIMANWSRGMWQSVLNRAIRMLATGHTSGNRSFGSHFFSAVVTVS</sequence>
<organism evidence="2 3">
    <name type="scientific">Parelaphostrongylus tenuis</name>
    <name type="common">Meningeal worm</name>
    <dbReference type="NCBI Taxonomy" id="148309"/>
    <lineage>
        <taxon>Eukaryota</taxon>
        <taxon>Metazoa</taxon>
        <taxon>Ecdysozoa</taxon>
        <taxon>Nematoda</taxon>
        <taxon>Chromadorea</taxon>
        <taxon>Rhabditida</taxon>
        <taxon>Rhabditina</taxon>
        <taxon>Rhabditomorpha</taxon>
        <taxon>Strongyloidea</taxon>
        <taxon>Metastrongylidae</taxon>
        <taxon>Parelaphostrongylus</taxon>
    </lineage>
</organism>
<evidence type="ECO:0000313" key="2">
    <source>
        <dbReference type="EMBL" id="KAJ1348031.1"/>
    </source>
</evidence>
<dbReference type="Proteomes" id="UP001196413">
    <property type="component" value="Unassembled WGS sequence"/>
</dbReference>
<protein>
    <submittedName>
        <fullName evidence="2">Uncharacterized protein</fullName>
    </submittedName>
</protein>
<keyword evidence="1" id="KW-0812">Transmembrane</keyword>
<keyword evidence="1" id="KW-1133">Transmembrane helix</keyword>
<evidence type="ECO:0000313" key="3">
    <source>
        <dbReference type="Proteomes" id="UP001196413"/>
    </source>
</evidence>
<name>A0AAD5MHY9_PARTN</name>
<proteinExistence type="predicted"/>
<accession>A0AAD5MHY9</accession>
<dbReference type="EMBL" id="JAHQIW010000419">
    <property type="protein sequence ID" value="KAJ1348031.1"/>
    <property type="molecule type" value="Genomic_DNA"/>
</dbReference>
<gene>
    <name evidence="2" type="ORF">KIN20_003245</name>
</gene>
<evidence type="ECO:0000256" key="1">
    <source>
        <dbReference type="SAM" id="Phobius"/>
    </source>
</evidence>
<keyword evidence="3" id="KW-1185">Reference proteome</keyword>
<dbReference type="AlphaFoldDB" id="A0AAD5MHY9"/>
<comment type="caution">
    <text evidence="2">The sequence shown here is derived from an EMBL/GenBank/DDBJ whole genome shotgun (WGS) entry which is preliminary data.</text>
</comment>
<reference evidence="2" key="1">
    <citation type="submission" date="2021-06" db="EMBL/GenBank/DDBJ databases">
        <title>Parelaphostrongylus tenuis whole genome reference sequence.</title>
        <authorList>
            <person name="Garwood T.J."/>
            <person name="Larsen P.A."/>
            <person name="Fountain-Jones N.M."/>
            <person name="Garbe J.R."/>
            <person name="Macchietto M.G."/>
            <person name="Kania S.A."/>
            <person name="Gerhold R.W."/>
            <person name="Richards J.E."/>
            <person name="Wolf T.M."/>
        </authorList>
    </citation>
    <scope>NUCLEOTIDE SEQUENCE</scope>
    <source>
        <strain evidence="2">MNPRO001-30</strain>
        <tissue evidence="2">Meninges</tissue>
    </source>
</reference>
<keyword evidence="1" id="KW-0472">Membrane</keyword>